<dbReference type="EMBL" id="JAUSRV010000007">
    <property type="protein sequence ID" value="MDP9971759.1"/>
    <property type="molecule type" value="Genomic_DNA"/>
</dbReference>
<accession>A0AAW8EGY2</accession>
<dbReference type="Proteomes" id="UP001224845">
    <property type="component" value="Unassembled WGS sequence"/>
</dbReference>
<sequence>MENVPATLWIAACAHRLQQQWHTVDPLELEDVARDLWRDARLRAMRPEEAAVEWLWPITDRAGSIGRMAAGLEVDLAQPPERNSSPILP</sequence>
<comment type="caution">
    <text evidence="1">The sequence shown here is derived from an EMBL/GenBank/DDBJ whole genome shotgun (WGS) entry which is preliminary data.</text>
</comment>
<dbReference type="AlphaFoldDB" id="A0AAW8EGY2"/>
<evidence type="ECO:0000313" key="1">
    <source>
        <dbReference type="EMBL" id="MDP9971759.1"/>
    </source>
</evidence>
<evidence type="ECO:0000313" key="2">
    <source>
        <dbReference type="Proteomes" id="UP001224845"/>
    </source>
</evidence>
<organism evidence="1 2">
    <name type="scientific">Variovorax paradoxus</name>
    <dbReference type="NCBI Taxonomy" id="34073"/>
    <lineage>
        <taxon>Bacteria</taxon>
        <taxon>Pseudomonadati</taxon>
        <taxon>Pseudomonadota</taxon>
        <taxon>Betaproteobacteria</taxon>
        <taxon>Burkholderiales</taxon>
        <taxon>Comamonadaceae</taxon>
        <taxon>Variovorax</taxon>
    </lineage>
</organism>
<proteinExistence type="predicted"/>
<name>A0AAW8EGY2_VARPD</name>
<gene>
    <name evidence="1" type="ORF">J2W39_003001</name>
</gene>
<reference evidence="1" key="1">
    <citation type="submission" date="2023-07" db="EMBL/GenBank/DDBJ databases">
        <title>Sorghum-associated microbial communities from plants grown in Nebraska, USA.</title>
        <authorList>
            <person name="Schachtman D."/>
        </authorList>
    </citation>
    <scope>NUCLEOTIDE SEQUENCE</scope>
    <source>
        <strain evidence="1">DS3315</strain>
    </source>
</reference>
<protein>
    <submittedName>
        <fullName evidence="1">Uncharacterized protein</fullName>
    </submittedName>
</protein>
<dbReference type="RefSeq" id="WP_307594289.1">
    <property type="nucleotide sequence ID" value="NZ_JAUSRV010000007.1"/>
</dbReference>